<proteinExistence type="predicted"/>
<reference evidence="2 3" key="1">
    <citation type="journal article" date="2004" name="Nature">
        <title>Genome evolution in yeasts.</title>
        <authorList>
            <consortium name="Genolevures"/>
            <person name="Dujon B."/>
            <person name="Sherman D."/>
            <person name="Fischer G."/>
            <person name="Durrens P."/>
            <person name="Casaregola S."/>
            <person name="Lafontaine I."/>
            <person name="de Montigny J."/>
            <person name="Marck C."/>
            <person name="Neuveglise C."/>
            <person name="Talla E."/>
            <person name="Goffard N."/>
            <person name="Frangeul L."/>
            <person name="Aigle M."/>
            <person name="Anthouard V."/>
            <person name="Babour A."/>
            <person name="Barbe V."/>
            <person name="Barnay S."/>
            <person name="Blanchin S."/>
            <person name="Beckerich J.M."/>
            <person name="Beyne E."/>
            <person name="Bleykasten C."/>
            <person name="Boisrame A."/>
            <person name="Boyer J."/>
            <person name="Cattolico L."/>
            <person name="Confanioleri F."/>
            <person name="de Daruvar A."/>
            <person name="Despons L."/>
            <person name="Fabre E."/>
            <person name="Fairhead C."/>
            <person name="Ferry-Dumazet H."/>
            <person name="Groppi A."/>
            <person name="Hantraye F."/>
            <person name="Hennequin C."/>
            <person name="Jauniaux N."/>
            <person name="Joyet P."/>
            <person name="Kachouri R."/>
            <person name="Kerrest A."/>
            <person name="Koszul R."/>
            <person name="Lemaire M."/>
            <person name="Lesur I."/>
            <person name="Ma L."/>
            <person name="Muller H."/>
            <person name="Nicaud J.M."/>
            <person name="Nikolski M."/>
            <person name="Oztas S."/>
            <person name="Ozier-Kalogeropoulos O."/>
            <person name="Pellenz S."/>
            <person name="Potier S."/>
            <person name="Richard G.F."/>
            <person name="Straub M.L."/>
            <person name="Suleau A."/>
            <person name="Swennene D."/>
            <person name="Tekaia F."/>
            <person name="Wesolowski-Louvel M."/>
            <person name="Westhof E."/>
            <person name="Wirth B."/>
            <person name="Zeniou-Meyer M."/>
            <person name="Zivanovic I."/>
            <person name="Bolotin-Fukuhara M."/>
            <person name="Thierry A."/>
            <person name="Bouchier C."/>
            <person name="Caudron B."/>
            <person name="Scarpelli C."/>
            <person name="Gaillardin C."/>
            <person name="Weissenbach J."/>
            <person name="Wincker P."/>
            <person name="Souciet J.L."/>
        </authorList>
    </citation>
    <scope>NUCLEOTIDE SEQUENCE [LARGE SCALE GENOMIC DNA]</scope>
    <source>
        <strain evidence="3">CLIB 122 / E 150</strain>
    </source>
</reference>
<keyword evidence="3" id="KW-1185">Reference proteome</keyword>
<dbReference type="HOGENOM" id="CLU_1416179_0_0_1"/>
<protein>
    <submittedName>
        <fullName evidence="2">YALI0D06655p</fullName>
    </submittedName>
</protein>
<name>Q6CA17_YARLI</name>
<organism evidence="2 3">
    <name type="scientific">Yarrowia lipolytica (strain CLIB 122 / E 150)</name>
    <name type="common">Yeast</name>
    <name type="synonym">Candida lipolytica</name>
    <dbReference type="NCBI Taxonomy" id="284591"/>
    <lineage>
        <taxon>Eukaryota</taxon>
        <taxon>Fungi</taxon>
        <taxon>Dikarya</taxon>
        <taxon>Ascomycota</taxon>
        <taxon>Saccharomycotina</taxon>
        <taxon>Dipodascomycetes</taxon>
        <taxon>Dipodascales</taxon>
        <taxon>Dipodascales incertae sedis</taxon>
        <taxon>Yarrowia</taxon>
    </lineage>
</organism>
<feature type="compositionally biased region" description="Basic and acidic residues" evidence="1">
    <location>
        <begin position="24"/>
        <end position="43"/>
    </location>
</feature>
<dbReference type="VEuPathDB" id="FungiDB:YALI0_D06655g"/>
<dbReference type="InParanoid" id="Q6CA17"/>
<evidence type="ECO:0000256" key="1">
    <source>
        <dbReference type="SAM" id="MobiDB-lite"/>
    </source>
</evidence>
<evidence type="ECO:0000313" key="3">
    <source>
        <dbReference type="Proteomes" id="UP000001300"/>
    </source>
</evidence>
<feature type="region of interest" description="Disordered" evidence="1">
    <location>
        <begin position="20"/>
        <end position="54"/>
    </location>
</feature>
<sequence length="192" mass="21148">MRWFIYHHYHQSLLNIIMTSPKRRRDESRSPASKDAKKLKVEDDGTPDMNGGTNGVGHEMNGETANLNGVTADLNGVTADLNGVVPDIGDVGRGTPPPIARSTASVSPTKKNGPLAEVQNVFRATSELSAVGRDKSVWILANTEALFGDLPDEEWKQYADKVAGALAMLRREWLELEDKRRQLTGGRKRRKA</sequence>
<feature type="region of interest" description="Disordered" evidence="1">
    <location>
        <begin position="88"/>
        <end position="112"/>
    </location>
</feature>
<dbReference type="OrthoDB" id="10376447at2759"/>
<gene>
    <name evidence="2" type="ORF">YALI0_D06655g</name>
</gene>
<accession>Q6CA17</accession>
<dbReference type="EMBL" id="CR382130">
    <property type="protein sequence ID" value="CAG80683.2"/>
    <property type="molecule type" value="Genomic_DNA"/>
</dbReference>
<evidence type="ECO:0000313" key="2">
    <source>
        <dbReference type="EMBL" id="CAG80683.2"/>
    </source>
</evidence>
<dbReference type="Proteomes" id="UP000001300">
    <property type="component" value="Chromosome D"/>
</dbReference>
<dbReference type="KEGG" id="yli:2910498"/>
<dbReference type="AlphaFoldDB" id="Q6CA17"/>